<dbReference type="Proteomes" id="UP000314294">
    <property type="component" value="Unassembled WGS sequence"/>
</dbReference>
<keyword evidence="1" id="KW-0175">Coiled coil</keyword>
<feature type="compositionally biased region" description="Basic and acidic residues" evidence="2">
    <location>
        <begin position="143"/>
        <end position="157"/>
    </location>
</feature>
<accession>A0A4Z2JCL8</accession>
<gene>
    <name evidence="3" type="primary">ATG14</name>
    <name evidence="3" type="ORF">EYF80_002559</name>
</gene>
<dbReference type="InterPro" id="IPR018791">
    <property type="entry name" value="UV_resistance/autophagy_Atg14"/>
</dbReference>
<dbReference type="GO" id="GO:0035032">
    <property type="term" value="C:phosphatidylinositol 3-kinase complex, class III"/>
    <property type="evidence" value="ECO:0007669"/>
    <property type="project" value="TreeGrafter"/>
</dbReference>
<evidence type="ECO:0000313" key="4">
    <source>
        <dbReference type="Proteomes" id="UP000314294"/>
    </source>
</evidence>
<dbReference type="GO" id="GO:0035014">
    <property type="term" value="F:phosphatidylinositol 3-kinase regulator activity"/>
    <property type="evidence" value="ECO:0007669"/>
    <property type="project" value="TreeGrafter"/>
</dbReference>
<feature type="region of interest" description="Disordered" evidence="2">
    <location>
        <begin position="395"/>
        <end position="425"/>
    </location>
</feature>
<proteinExistence type="predicted"/>
<reference evidence="3 4" key="1">
    <citation type="submission" date="2019-03" db="EMBL/GenBank/DDBJ databases">
        <title>First draft genome of Liparis tanakae, snailfish: a comprehensive survey of snailfish specific genes.</title>
        <authorList>
            <person name="Kim W."/>
            <person name="Song I."/>
            <person name="Jeong J.-H."/>
            <person name="Kim D."/>
            <person name="Kim S."/>
            <person name="Ryu S."/>
            <person name="Song J.Y."/>
            <person name="Lee S.K."/>
        </authorList>
    </citation>
    <scope>NUCLEOTIDE SEQUENCE [LARGE SCALE GENOMIC DNA]</scope>
    <source>
        <tissue evidence="3">Muscle</tissue>
    </source>
</reference>
<dbReference type="GO" id="GO:0016240">
    <property type="term" value="P:autophagosome membrane docking"/>
    <property type="evidence" value="ECO:0007669"/>
    <property type="project" value="TreeGrafter"/>
</dbReference>
<dbReference type="PANTHER" id="PTHR13664">
    <property type="entry name" value="BECLIN 1-ASSOCIATED AUTOPHAGY-RELATED KEY REGULATOR"/>
    <property type="match status" value="1"/>
</dbReference>
<dbReference type="GO" id="GO:0097632">
    <property type="term" value="C:extrinsic component of phagophore assembly site membrane"/>
    <property type="evidence" value="ECO:0007669"/>
    <property type="project" value="TreeGrafter"/>
</dbReference>
<dbReference type="OrthoDB" id="16772at2759"/>
<evidence type="ECO:0000313" key="3">
    <source>
        <dbReference type="EMBL" id="TNN87358.1"/>
    </source>
</evidence>
<comment type="caution">
    <text evidence="3">The sequence shown here is derived from an EMBL/GenBank/DDBJ whole genome shotgun (WGS) entry which is preliminary data.</text>
</comment>
<dbReference type="Pfam" id="PF10186">
    <property type="entry name" value="ATG14"/>
    <property type="match status" value="1"/>
</dbReference>
<evidence type="ECO:0000256" key="2">
    <source>
        <dbReference type="SAM" id="MobiDB-lite"/>
    </source>
</evidence>
<protein>
    <submittedName>
        <fullName evidence="3">Beclin 1-associated autophagy-related key regulator</fullName>
    </submittedName>
</protein>
<dbReference type="GO" id="GO:0000045">
    <property type="term" value="P:autophagosome assembly"/>
    <property type="evidence" value="ECO:0007669"/>
    <property type="project" value="TreeGrafter"/>
</dbReference>
<feature type="region of interest" description="Disordered" evidence="2">
    <location>
        <begin position="137"/>
        <end position="157"/>
    </location>
</feature>
<dbReference type="GO" id="GO:0097629">
    <property type="term" value="C:extrinsic component of omegasome membrane"/>
    <property type="evidence" value="ECO:0007669"/>
    <property type="project" value="TreeGrafter"/>
</dbReference>
<sequence length="475" mass="52906">MASPARLPLSPHRAASSSGGRPPRRPPAPTAAHSLRGCSAVESVDDAEGLYVAVERCPLCSTSRRRLTCARCVRAGDFVSFDGRNAERYVEKLERLKKLKEEKEQLQQRYDDDVMMMSCDVFDKEVLLRSQEEAQRLQRRAGRHQDKRDKIERHNRRLGDLLEKRSRELQGRLGQLATLRRDHIRELSAHIFHTAEEKQGSRDPADVVADCDPALTSSTVSELAEARRTTYLSGRWIWDDQNGETSISITGAPVTLPSNGDCSAYYSWVEEKSTNQGPELDHINPAHTISAALCYATQLVSILSHLLDVNLPKKLCNSEFCGENLSRYRFTRALNKLNTNVLHLCFSQHVDGEKLHPHHTLRNIMFLVSPDNDNLGRTGPFEVSADLEESMEFVEPEAAGPAEESGDEAVTDEETDLGTDWETVPSPRFCDIPSQSMDLSQSALQVSQPSANAGGMISSAAASVTSWFRAYTGQR</sequence>
<dbReference type="GO" id="GO:0005776">
    <property type="term" value="C:autophagosome"/>
    <property type="evidence" value="ECO:0007669"/>
    <property type="project" value="TreeGrafter"/>
</dbReference>
<dbReference type="GO" id="GO:0043495">
    <property type="term" value="F:protein-membrane adaptor activity"/>
    <property type="evidence" value="ECO:0007669"/>
    <property type="project" value="TreeGrafter"/>
</dbReference>
<name>A0A4Z2JCL8_9TELE</name>
<keyword evidence="4" id="KW-1185">Reference proteome</keyword>
<evidence type="ECO:0000256" key="1">
    <source>
        <dbReference type="ARBA" id="ARBA00023054"/>
    </source>
</evidence>
<organism evidence="3 4">
    <name type="scientific">Liparis tanakae</name>
    <name type="common">Tanaka's snailfish</name>
    <dbReference type="NCBI Taxonomy" id="230148"/>
    <lineage>
        <taxon>Eukaryota</taxon>
        <taxon>Metazoa</taxon>
        <taxon>Chordata</taxon>
        <taxon>Craniata</taxon>
        <taxon>Vertebrata</taxon>
        <taxon>Euteleostomi</taxon>
        <taxon>Actinopterygii</taxon>
        <taxon>Neopterygii</taxon>
        <taxon>Teleostei</taxon>
        <taxon>Neoteleostei</taxon>
        <taxon>Acanthomorphata</taxon>
        <taxon>Eupercaria</taxon>
        <taxon>Perciformes</taxon>
        <taxon>Cottioidei</taxon>
        <taxon>Cottales</taxon>
        <taxon>Liparidae</taxon>
        <taxon>Liparis</taxon>
    </lineage>
</organism>
<feature type="region of interest" description="Disordered" evidence="2">
    <location>
        <begin position="1"/>
        <end position="34"/>
    </location>
</feature>
<dbReference type="AlphaFoldDB" id="A0A4Z2JCL8"/>
<dbReference type="PANTHER" id="PTHR13664:SF0">
    <property type="entry name" value="BECLIN 1-ASSOCIATED AUTOPHAGY-RELATED KEY REGULATOR"/>
    <property type="match status" value="1"/>
</dbReference>
<feature type="compositionally biased region" description="Acidic residues" evidence="2">
    <location>
        <begin position="404"/>
        <end position="419"/>
    </location>
</feature>
<dbReference type="GO" id="GO:0000423">
    <property type="term" value="P:mitophagy"/>
    <property type="evidence" value="ECO:0007669"/>
    <property type="project" value="TreeGrafter"/>
</dbReference>
<dbReference type="EMBL" id="SRLO01000011">
    <property type="protein sequence ID" value="TNN87358.1"/>
    <property type="molecule type" value="Genomic_DNA"/>
</dbReference>
<dbReference type="GO" id="GO:0009267">
    <property type="term" value="P:cellular response to starvation"/>
    <property type="evidence" value="ECO:0007669"/>
    <property type="project" value="TreeGrafter"/>
</dbReference>